<keyword evidence="2 5" id="KW-0560">Oxidoreductase</keyword>
<dbReference type="InterPro" id="IPR033248">
    <property type="entry name" value="Transketolase_C"/>
</dbReference>
<dbReference type="CDD" id="cd07036">
    <property type="entry name" value="TPP_PYR_E1-PDHc-beta_like"/>
    <property type="match status" value="1"/>
</dbReference>
<evidence type="ECO:0000256" key="2">
    <source>
        <dbReference type="ARBA" id="ARBA00023002"/>
    </source>
</evidence>
<evidence type="ECO:0000313" key="5">
    <source>
        <dbReference type="EMBL" id="MFD1232935.1"/>
    </source>
</evidence>
<comment type="caution">
    <text evidence="5">The sequence shown here is derived from an EMBL/GenBank/DDBJ whole genome shotgun (WGS) entry which is preliminary data.</text>
</comment>
<name>A0ABW3VE74_9PSEU</name>
<dbReference type="PANTHER" id="PTHR43257:SF2">
    <property type="entry name" value="PYRUVATE DEHYDROGENASE E1 COMPONENT SUBUNIT BETA"/>
    <property type="match status" value="1"/>
</dbReference>
<sequence>MTRELTYAKAISTTIAQAMRADPDVFVLGEDVSAGGPFTTTAGLVEEFGAARVIDTPISEAAICGVAVGAAQSGLRPVLEIMYVDFITLALDQLVNQAAKAHFMSGGQLTVPMVLRTQGGAGQRAAAQHSQSLEAWLTHVPGLTVVMPSGAADAAGLLAAAMTAPGPVVVVENKVLYFRREPVPDPVEPIPLGRAAVRRRGRDVTVVALSRMVGEALAAAEELAAEGIEVEVIDPRTLVPLDLDTVVESVRRTNRLVVAHEAVRHGGFGAEVAAAVQHAAFDDLDAPVERVGAPFHPIPLSPPLEDAYLPGAAEIRSAVMTTLGRVPV</sequence>
<dbReference type="NCBIfam" id="NF006667">
    <property type="entry name" value="PRK09212.1"/>
    <property type="match status" value="1"/>
</dbReference>
<gene>
    <name evidence="5" type="ORF">ACFQ34_06520</name>
</gene>
<proteinExistence type="predicted"/>
<dbReference type="InterPro" id="IPR029061">
    <property type="entry name" value="THDP-binding"/>
</dbReference>
<dbReference type="EMBL" id="JBHTMB010000044">
    <property type="protein sequence ID" value="MFD1232935.1"/>
    <property type="molecule type" value="Genomic_DNA"/>
</dbReference>
<evidence type="ECO:0000313" key="6">
    <source>
        <dbReference type="Proteomes" id="UP001597182"/>
    </source>
</evidence>
<dbReference type="RefSeq" id="WP_346091907.1">
    <property type="nucleotide sequence ID" value="NZ_BAABKS010000043.1"/>
</dbReference>
<reference evidence="6" key="1">
    <citation type="journal article" date="2019" name="Int. J. Syst. Evol. Microbiol.">
        <title>The Global Catalogue of Microorganisms (GCM) 10K type strain sequencing project: providing services to taxonomists for standard genome sequencing and annotation.</title>
        <authorList>
            <consortium name="The Broad Institute Genomics Platform"/>
            <consortium name="The Broad Institute Genome Sequencing Center for Infectious Disease"/>
            <person name="Wu L."/>
            <person name="Ma J."/>
        </authorList>
    </citation>
    <scope>NUCLEOTIDE SEQUENCE [LARGE SCALE GENOMIC DNA]</scope>
    <source>
        <strain evidence="6">CCUG 49018</strain>
    </source>
</reference>
<dbReference type="EC" id="1.2.4.-" evidence="5"/>
<dbReference type="PANTHER" id="PTHR43257">
    <property type="entry name" value="PYRUVATE DEHYDROGENASE E1 COMPONENT BETA SUBUNIT"/>
    <property type="match status" value="1"/>
</dbReference>
<evidence type="ECO:0000256" key="3">
    <source>
        <dbReference type="ARBA" id="ARBA00023052"/>
    </source>
</evidence>
<dbReference type="Gene3D" id="3.40.50.970">
    <property type="match status" value="1"/>
</dbReference>
<dbReference type="GO" id="GO:0016491">
    <property type="term" value="F:oxidoreductase activity"/>
    <property type="evidence" value="ECO:0007669"/>
    <property type="project" value="UniProtKB-KW"/>
</dbReference>
<dbReference type="SUPFAM" id="SSF52922">
    <property type="entry name" value="TK C-terminal domain-like"/>
    <property type="match status" value="1"/>
</dbReference>
<evidence type="ECO:0000256" key="1">
    <source>
        <dbReference type="ARBA" id="ARBA00001964"/>
    </source>
</evidence>
<accession>A0ABW3VE74</accession>
<dbReference type="Proteomes" id="UP001597182">
    <property type="component" value="Unassembled WGS sequence"/>
</dbReference>
<organism evidence="5 6">
    <name type="scientific">Pseudonocardia benzenivorans</name>
    <dbReference type="NCBI Taxonomy" id="228005"/>
    <lineage>
        <taxon>Bacteria</taxon>
        <taxon>Bacillati</taxon>
        <taxon>Actinomycetota</taxon>
        <taxon>Actinomycetes</taxon>
        <taxon>Pseudonocardiales</taxon>
        <taxon>Pseudonocardiaceae</taxon>
        <taxon>Pseudonocardia</taxon>
    </lineage>
</organism>
<dbReference type="SMART" id="SM00861">
    <property type="entry name" value="Transket_pyr"/>
    <property type="match status" value="1"/>
</dbReference>
<dbReference type="Pfam" id="PF02779">
    <property type="entry name" value="Transket_pyr"/>
    <property type="match status" value="1"/>
</dbReference>
<dbReference type="SUPFAM" id="SSF52518">
    <property type="entry name" value="Thiamin diphosphate-binding fold (THDP-binding)"/>
    <property type="match status" value="1"/>
</dbReference>
<dbReference type="Gene3D" id="3.40.50.920">
    <property type="match status" value="1"/>
</dbReference>
<dbReference type="InterPro" id="IPR009014">
    <property type="entry name" value="Transketo_C/PFOR_II"/>
</dbReference>
<evidence type="ECO:0000259" key="4">
    <source>
        <dbReference type="SMART" id="SM00861"/>
    </source>
</evidence>
<keyword evidence="3" id="KW-0786">Thiamine pyrophosphate</keyword>
<protein>
    <submittedName>
        <fullName evidence="5">Alpha-ketoacid dehydrogenase subunit beta</fullName>
        <ecNumber evidence="5">1.2.4.-</ecNumber>
    </submittedName>
</protein>
<dbReference type="InterPro" id="IPR005475">
    <property type="entry name" value="Transketolase-like_Pyr-bd"/>
</dbReference>
<dbReference type="Pfam" id="PF02780">
    <property type="entry name" value="Transketolase_C"/>
    <property type="match status" value="1"/>
</dbReference>
<feature type="domain" description="Transketolase-like pyrimidine-binding" evidence="4">
    <location>
        <begin position="5"/>
        <end position="179"/>
    </location>
</feature>
<comment type="cofactor">
    <cofactor evidence="1">
        <name>thiamine diphosphate</name>
        <dbReference type="ChEBI" id="CHEBI:58937"/>
    </cofactor>
</comment>
<keyword evidence="6" id="KW-1185">Reference proteome</keyword>